<protein>
    <submittedName>
        <fullName evidence="1">Uncharacterized protein</fullName>
    </submittedName>
</protein>
<dbReference type="AlphaFoldDB" id="W0RPJ8"/>
<keyword evidence="2" id="KW-1185">Reference proteome</keyword>
<dbReference type="InParanoid" id="W0RPJ8"/>
<name>W0RPJ8_9BACT</name>
<reference evidence="1 2" key="1">
    <citation type="journal article" date="2014" name="Genome Announc.">
        <title>Genome Sequence and Methylome of Soil Bacterium Gemmatirosa kalamazoonensis KBS708T, a Member of the Rarely Cultivated Gemmatimonadetes Phylum.</title>
        <authorList>
            <person name="Debruyn J.M."/>
            <person name="Radosevich M."/>
            <person name="Wommack K.E."/>
            <person name="Polson S.W."/>
            <person name="Hauser L.J."/>
            <person name="Fawaz M.N."/>
            <person name="Korlach J."/>
            <person name="Tsai Y.C."/>
        </authorList>
    </citation>
    <scope>NUCLEOTIDE SEQUENCE [LARGE SCALE GENOMIC DNA]</scope>
    <source>
        <strain evidence="1 2">KBS708</strain>
        <plasmid evidence="2">Plasmid 1</plasmid>
    </source>
</reference>
<evidence type="ECO:0000313" key="1">
    <source>
        <dbReference type="EMBL" id="AHG92929.1"/>
    </source>
</evidence>
<dbReference type="EMBL" id="CP007129">
    <property type="protein sequence ID" value="AHG92929.1"/>
    <property type="molecule type" value="Genomic_DNA"/>
</dbReference>
<sequence length="47" mass="4982">MHPIYPFFTALFGAANGQGDCPAEAAASDVPKPFRPRLLIFGVGADF</sequence>
<keyword evidence="1" id="KW-0614">Plasmid</keyword>
<dbReference type="KEGG" id="gba:J421_5394"/>
<gene>
    <name evidence="1" type="ORF">J421_5394</name>
</gene>
<evidence type="ECO:0000313" key="2">
    <source>
        <dbReference type="Proteomes" id="UP000019151"/>
    </source>
</evidence>
<geneLocation type="plasmid" evidence="1 2">
    <name>1</name>
</geneLocation>
<organism evidence="1 2">
    <name type="scientific">Gemmatirosa kalamazoonensis</name>
    <dbReference type="NCBI Taxonomy" id="861299"/>
    <lineage>
        <taxon>Bacteria</taxon>
        <taxon>Pseudomonadati</taxon>
        <taxon>Gemmatimonadota</taxon>
        <taxon>Gemmatimonadia</taxon>
        <taxon>Gemmatimonadales</taxon>
        <taxon>Gemmatimonadaceae</taxon>
        <taxon>Gemmatirosa</taxon>
    </lineage>
</organism>
<proteinExistence type="predicted"/>
<dbReference type="HOGENOM" id="CLU_3168519_0_0_0"/>
<dbReference type="Proteomes" id="UP000019151">
    <property type="component" value="Plasmid 1"/>
</dbReference>
<accession>W0RPJ8</accession>